<evidence type="ECO:0000313" key="3">
    <source>
        <dbReference type="Proteomes" id="UP000241229"/>
    </source>
</evidence>
<dbReference type="AlphaFoldDB" id="A0A2P7SDG4"/>
<evidence type="ECO:0000259" key="1">
    <source>
        <dbReference type="Pfam" id="PF03358"/>
    </source>
</evidence>
<reference evidence="2 3" key="1">
    <citation type="submission" date="2018-03" db="EMBL/GenBank/DDBJ databases">
        <title>The draft genome of Mesorhizobium sp. 6GN-30.</title>
        <authorList>
            <person name="Liu L."/>
            <person name="Li L."/>
            <person name="Wang T."/>
            <person name="Zhang X."/>
            <person name="Liang L."/>
        </authorList>
    </citation>
    <scope>NUCLEOTIDE SEQUENCE [LARGE SCALE GENOMIC DNA]</scope>
    <source>
        <strain evidence="2 3">6GN30</strain>
    </source>
</reference>
<dbReference type="GO" id="GO:0010181">
    <property type="term" value="F:FMN binding"/>
    <property type="evidence" value="ECO:0007669"/>
    <property type="project" value="TreeGrafter"/>
</dbReference>
<gene>
    <name evidence="2" type="ORF">C7I84_11285</name>
</gene>
<dbReference type="EMBL" id="PXYK01000009">
    <property type="protein sequence ID" value="PSJ60552.1"/>
    <property type="molecule type" value="Genomic_DNA"/>
</dbReference>
<dbReference type="SUPFAM" id="SSF52218">
    <property type="entry name" value="Flavoproteins"/>
    <property type="match status" value="1"/>
</dbReference>
<dbReference type="InterPro" id="IPR029039">
    <property type="entry name" value="Flavoprotein-like_sf"/>
</dbReference>
<feature type="domain" description="NADPH-dependent FMN reductase-like" evidence="1">
    <location>
        <begin position="4"/>
        <end position="144"/>
    </location>
</feature>
<dbReference type="InterPro" id="IPR005025">
    <property type="entry name" value="FMN_Rdtase-like_dom"/>
</dbReference>
<comment type="caution">
    <text evidence="2">The sequence shown here is derived from an EMBL/GenBank/DDBJ whole genome shotgun (WGS) entry which is preliminary data.</text>
</comment>
<dbReference type="PANTHER" id="PTHR30543:SF21">
    <property type="entry name" value="NAD(P)H-DEPENDENT FMN REDUCTASE LOT6"/>
    <property type="match status" value="1"/>
</dbReference>
<dbReference type="GO" id="GO:0005829">
    <property type="term" value="C:cytosol"/>
    <property type="evidence" value="ECO:0007669"/>
    <property type="project" value="TreeGrafter"/>
</dbReference>
<proteinExistence type="predicted"/>
<sequence length="201" mass="22289">MSKPKIALVIGSTRANRFADKPAEWFANLARQRDDIELEVVDLRDFPLPFFDEVGSSLYVPSKSEVAQRWQEKVAGFDGFVFTAAEYSRGPTAVLKNALDYAYTEWNRKPAAFVGYGGVGGARAVEQLRLHAVELQMAPIRNAVHIVWADMAQVMNGSKKLEEFEHLNQYAKAVLDELAWWATALKTAREADAAAAQAKAA</sequence>
<organism evidence="2 3">
    <name type="scientific">Kumtagia ephedrae</name>
    <dbReference type="NCBI Taxonomy" id="2116701"/>
    <lineage>
        <taxon>Bacteria</taxon>
        <taxon>Pseudomonadati</taxon>
        <taxon>Pseudomonadota</taxon>
        <taxon>Alphaproteobacteria</taxon>
        <taxon>Hyphomicrobiales</taxon>
        <taxon>Phyllobacteriaceae</taxon>
        <taxon>Kumtagia</taxon>
    </lineage>
</organism>
<protein>
    <submittedName>
        <fullName evidence="2">FMN reductase</fullName>
    </submittedName>
</protein>
<dbReference type="PANTHER" id="PTHR30543">
    <property type="entry name" value="CHROMATE REDUCTASE"/>
    <property type="match status" value="1"/>
</dbReference>
<dbReference type="Proteomes" id="UP000241229">
    <property type="component" value="Unassembled WGS sequence"/>
</dbReference>
<dbReference type="Gene3D" id="3.40.50.360">
    <property type="match status" value="1"/>
</dbReference>
<evidence type="ECO:0000313" key="2">
    <source>
        <dbReference type="EMBL" id="PSJ60552.1"/>
    </source>
</evidence>
<dbReference type="RefSeq" id="WP_106772288.1">
    <property type="nucleotide sequence ID" value="NZ_PXYK01000009.1"/>
</dbReference>
<keyword evidence="3" id="KW-1185">Reference proteome</keyword>
<name>A0A2P7SDG4_9HYPH</name>
<dbReference type="Pfam" id="PF03358">
    <property type="entry name" value="FMN_red"/>
    <property type="match status" value="1"/>
</dbReference>
<dbReference type="OrthoDB" id="9812295at2"/>
<dbReference type="GO" id="GO:0016491">
    <property type="term" value="F:oxidoreductase activity"/>
    <property type="evidence" value="ECO:0007669"/>
    <property type="project" value="InterPro"/>
</dbReference>
<accession>A0A2P7SDG4</accession>
<dbReference type="InterPro" id="IPR050712">
    <property type="entry name" value="NAD(P)H-dep_reductase"/>
</dbReference>